<dbReference type="EC" id="5.2.1.8" evidence="6"/>
<dbReference type="PANTHER" id="PTHR43811">
    <property type="entry name" value="FKBP-TYPE PEPTIDYL-PROLYL CIS-TRANS ISOMERASE FKPA"/>
    <property type="match status" value="1"/>
</dbReference>
<dbReference type="PROSITE" id="PS50059">
    <property type="entry name" value="FKBP_PPIASE"/>
    <property type="match status" value="1"/>
</dbReference>
<feature type="compositionally biased region" description="Low complexity" evidence="7">
    <location>
        <begin position="30"/>
        <end position="44"/>
    </location>
</feature>
<name>A0ABS2LJC6_9CELL</name>
<evidence type="ECO:0000256" key="2">
    <source>
        <dbReference type="ARBA" id="ARBA00006577"/>
    </source>
</evidence>
<evidence type="ECO:0000256" key="8">
    <source>
        <dbReference type="SAM" id="SignalP"/>
    </source>
</evidence>
<dbReference type="Pfam" id="PF00254">
    <property type="entry name" value="FKBP_C"/>
    <property type="match status" value="1"/>
</dbReference>
<keyword evidence="8" id="KW-0732">Signal</keyword>
<sequence>MKLRTSRGLVAIALGTALVLSGCASGNDGGASPSPSESAASGIPTPTAEDVAAVEAIKVNGDVGAEPTLEFKEGLSVSAPTARLVDEGTGEELVKGNQVTMQFVAYSGTDAAKTGQSSWETDSPQSFTLGDAQFDLLNPTLIGQKVGTRMLLANPIQGQDGITTIINLVEVVSTKEIPTRAEGEAVTPAEGLPVVTLDDSGKPSIEIPEGYAAPTELVTQTLIKGSGPEVTADSTITAHYTGWTLDGKVFDSSWEKGAPMTIPLASLVEGWKQGLTGQTVGSQVLLIVPPALAYGETASEQNPLGGQTLVFVLDILDAS</sequence>
<comment type="catalytic activity">
    <reaction evidence="1 5 6">
        <text>[protein]-peptidylproline (omega=180) = [protein]-peptidylproline (omega=0)</text>
        <dbReference type="Rhea" id="RHEA:16237"/>
        <dbReference type="Rhea" id="RHEA-COMP:10747"/>
        <dbReference type="Rhea" id="RHEA-COMP:10748"/>
        <dbReference type="ChEBI" id="CHEBI:83833"/>
        <dbReference type="ChEBI" id="CHEBI:83834"/>
        <dbReference type="EC" id="5.2.1.8"/>
    </reaction>
</comment>
<reference evidence="10 11" key="1">
    <citation type="submission" date="2021-01" db="EMBL/GenBank/DDBJ databases">
        <title>Sequencing the genomes of 1000 actinobacteria strains.</title>
        <authorList>
            <person name="Klenk H.-P."/>
        </authorList>
    </citation>
    <scope>NUCLEOTIDE SEQUENCE [LARGE SCALE GENOMIC DNA]</scope>
    <source>
        <strain evidence="10 11">DSM 46000</strain>
    </source>
</reference>
<dbReference type="GO" id="GO:0003755">
    <property type="term" value="F:peptidyl-prolyl cis-trans isomerase activity"/>
    <property type="evidence" value="ECO:0007669"/>
    <property type="project" value="UniProtKB-EC"/>
</dbReference>
<dbReference type="Gene3D" id="3.10.50.40">
    <property type="match status" value="1"/>
</dbReference>
<dbReference type="PANTHER" id="PTHR43811:SF19">
    <property type="entry name" value="39 KDA FK506-BINDING NUCLEAR PROTEIN"/>
    <property type="match status" value="1"/>
</dbReference>
<dbReference type="InterPro" id="IPR001179">
    <property type="entry name" value="PPIase_FKBP_dom"/>
</dbReference>
<dbReference type="InterPro" id="IPR046357">
    <property type="entry name" value="PPIase_dom_sf"/>
</dbReference>
<dbReference type="EMBL" id="JAFBBO010000001">
    <property type="protein sequence ID" value="MBM7480485.1"/>
    <property type="molecule type" value="Genomic_DNA"/>
</dbReference>
<evidence type="ECO:0000256" key="3">
    <source>
        <dbReference type="ARBA" id="ARBA00023110"/>
    </source>
</evidence>
<evidence type="ECO:0000256" key="7">
    <source>
        <dbReference type="SAM" id="MobiDB-lite"/>
    </source>
</evidence>
<protein>
    <recommendedName>
        <fullName evidence="6">Peptidyl-prolyl cis-trans isomerase</fullName>
        <ecNumber evidence="6">5.2.1.8</ecNumber>
    </recommendedName>
</protein>
<comment type="caution">
    <text evidence="10">The sequence shown here is derived from an EMBL/GenBank/DDBJ whole genome shotgun (WGS) entry which is preliminary data.</text>
</comment>
<proteinExistence type="inferred from homology"/>
<accession>A0ABS2LJC6</accession>
<evidence type="ECO:0000256" key="1">
    <source>
        <dbReference type="ARBA" id="ARBA00000971"/>
    </source>
</evidence>
<feature type="chain" id="PRO_5047289898" description="Peptidyl-prolyl cis-trans isomerase" evidence="8">
    <location>
        <begin position="27"/>
        <end position="319"/>
    </location>
</feature>
<evidence type="ECO:0000259" key="9">
    <source>
        <dbReference type="PROSITE" id="PS50059"/>
    </source>
</evidence>
<evidence type="ECO:0000256" key="6">
    <source>
        <dbReference type="RuleBase" id="RU003915"/>
    </source>
</evidence>
<keyword evidence="11" id="KW-1185">Reference proteome</keyword>
<feature type="domain" description="PPIase FKBP-type" evidence="9">
    <location>
        <begin position="233"/>
        <end position="319"/>
    </location>
</feature>
<feature type="signal peptide" evidence="8">
    <location>
        <begin position="1"/>
        <end position="26"/>
    </location>
</feature>
<keyword evidence="4 5" id="KW-0413">Isomerase</keyword>
<comment type="similarity">
    <text evidence="2 6">Belongs to the FKBP-type PPIase family.</text>
</comment>
<evidence type="ECO:0000313" key="10">
    <source>
        <dbReference type="EMBL" id="MBM7480485.1"/>
    </source>
</evidence>
<organism evidence="10 11">
    <name type="scientific">Oerskovia jenensis</name>
    <dbReference type="NCBI Taxonomy" id="162169"/>
    <lineage>
        <taxon>Bacteria</taxon>
        <taxon>Bacillati</taxon>
        <taxon>Actinomycetota</taxon>
        <taxon>Actinomycetes</taxon>
        <taxon>Micrococcales</taxon>
        <taxon>Cellulomonadaceae</taxon>
        <taxon>Oerskovia</taxon>
    </lineage>
</organism>
<evidence type="ECO:0000256" key="5">
    <source>
        <dbReference type="PROSITE-ProRule" id="PRU00277"/>
    </source>
</evidence>
<dbReference type="Proteomes" id="UP000698059">
    <property type="component" value="Unassembled WGS sequence"/>
</dbReference>
<evidence type="ECO:0000256" key="4">
    <source>
        <dbReference type="ARBA" id="ARBA00023235"/>
    </source>
</evidence>
<evidence type="ECO:0000313" key="11">
    <source>
        <dbReference type="Proteomes" id="UP000698059"/>
    </source>
</evidence>
<feature type="region of interest" description="Disordered" evidence="7">
    <location>
        <begin position="26"/>
        <end position="45"/>
    </location>
</feature>
<dbReference type="SUPFAM" id="SSF54534">
    <property type="entry name" value="FKBP-like"/>
    <property type="match status" value="1"/>
</dbReference>
<gene>
    <name evidence="10" type="ORF">JOD49_003405</name>
</gene>
<dbReference type="RefSeq" id="WP_205308252.1">
    <property type="nucleotide sequence ID" value="NZ_BAAAVF010000003.1"/>
</dbReference>
<dbReference type="PROSITE" id="PS51257">
    <property type="entry name" value="PROKAR_LIPOPROTEIN"/>
    <property type="match status" value="1"/>
</dbReference>
<keyword evidence="3 5" id="KW-0697">Rotamase</keyword>